<evidence type="ECO:0000313" key="2">
    <source>
        <dbReference type="EMBL" id="GFD56905.1"/>
    </source>
</evidence>
<organism evidence="2">
    <name type="scientific">Tanacetum cinerariifolium</name>
    <name type="common">Dalmatian daisy</name>
    <name type="synonym">Chrysanthemum cinerariifolium</name>
    <dbReference type="NCBI Taxonomy" id="118510"/>
    <lineage>
        <taxon>Eukaryota</taxon>
        <taxon>Viridiplantae</taxon>
        <taxon>Streptophyta</taxon>
        <taxon>Embryophyta</taxon>
        <taxon>Tracheophyta</taxon>
        <taxon>Spermatophyta</taxon>
        <taxon>Magnoliopsida</taxon>
        <taxon>eudicotyledons</taxon>
        <taxon>Gunneridae</taxon>
        <taxon>Pentapetalae</taxon>
        <taxon>asterids</taxon>
        <taxon>campanulids</taxon>
        <taxon>Asterales</taxon>
        <taxon>Asteraceae</taxon>
        <taxon>Asteroideae</taxon>
        <taxon>Anthemideae</taxon>
        <taxon>Anthemidinae</taxon>
        <taxon>Tanacetum</taxon>
    </lineage>
</organism>
<feature type="non-terminal residue" evidence="2">
    <location>
        <position position="90"/>
    </location>
</feature>
<reference evidence="2" key="1">
    <citation type="journal article" date="2019" name="Sci. Rep.">
        <title>Draft genome of Tanacetum cinerariifolium, the natural source of mosquito coil.</title>
        <authorList>
            <person name="Yamashiro T."/>
            <person name="Shiraishi A."/>
            <person name="Satake H."/>
            <person name="Nakayama K."/>
        </authorList>
    </citation>
    <scope>NUCLEOTIDE SEQUENCE</scope>
</reference>
<evidence type="ECO:0000256" key="1">
    <source>
        <dbReference type="SAM" id="Phobius"/>
    </source>
</evidence>
<keyword evidence="1" id="KW-0812">Transmembrane</keyword>
<dbReference type="AlphaFoldDB" id="A0A699XAK8"/>
<feature type="transmembrane region" description="Helical" evidence="1">
    <location>
        <begin position="39"/>
        <end position="58"/>
    </location>
</feature>
<accession>A0A699XAK8</accession>
<sequence>TTIPLGFRHPSLLSEVPWFHWFTSQTANRFLIDVFEGQIITMLVVVAFILIFLIREWVVQQQPVINMVALGGDGAAPHEQAAAQMQEEQA</sequence>
<keyword evidence="1" id="KW-0472">Membrane</keyword>
<dbReference type="EMBL" id="BKCJ011834701">
    <property type="protein sequence ID" value="GFD56905.1"/>
    <property type="molecule type" value="Genomic_DNA"/>
</dbReference>
<comment type="caution">
    <text evidence="2">The sequence shown here is derived from an EMBL/GenBank/DDBJ whole genome shotgun (WGS) entry which is preliminary data.</text>
</comment>
<protein>
    <submittedName>
        <fullName evidence="2">Uncharacterized protein</fullName>
    </submittedName>
</protein>
<name>A0A699XAK8_TANCI</name>
<keyword evidence="1" id="KW-1133">Transmembrane helix</keyword>
<proteinExistence type="predicted"/>
<feature type="non-terminal residue" evidence="2">
    <location>
        <position position="1"/>
    </location>
</feature>
<gene>
    <name evidence="2" type="ORF">Tci_928874</name>
</gene>